<proteinExistence type="inferred from homology"/>
<dbReference type="Gene3D" id="3.40.50.2020">
    <property type="match status" value="1"/>
</dbReference>
<comment type="cofactor">
    <cofactor evidence="11">
        <name>Mg(2+)</name>
        <dbReference type="ChEBI" id="CHEBI:18420"/>
    </cofactor>
    <text evidence="11">Binds 1 Mg(2+) ion per subunit. The magnesium is bound as Mg-PRPP.</text>
</comment>
<keyword evidence="14" id="KW-1185">Reference proteome</keyword>
<dbReference type="NCBIfam" id="TIGR01091">
    <property type="entry name" value="upp"/>
    <property type="match status" value="1"/>
</dbReference>
<dbReference type="HAMAP" id="MF_01218_B">
    <property type="entry name" value="Upp_B"/>
    <property type="match status" value="1"/>
</dbReference>
<comment type="function">
    <text evidence="11">Catalyzes the conversion of uracil and 5-phospho-alpha-D-ribose 1-diphosphate (PRPP) to UMP and diphosphate.</text>
</comment>
<evidence type="ECO:0000313" key="14">
    <source>
        <dbReference type="Proteomes" id="UP001267426"/>
    </source>
</evidence>
<evidence type="ECO:0000313" key="13">
    <source>
        <dbReference type="EMBL" id="MDT0630884.1"/>
    </source>
</evidence>
<dbReference type="RefSeq" id="WP_311662220.1">
    <property type="nucleotide sequence ID" value="NZ_JAVRHT010000005.1"/>
</dbReference>
<evidence type="ECO:0000256" key="7">
    <source>
        <dbReference type="ARBA" id="ARBA00022741"/>
    </source>
</evidence>
<dbReference type="PANTHER" id="PTHR32315">
    <property type="entry name" value="ADENINE PHOSPHORIBOSYLTRANSFERASE"/>
    <property type="match status" value="1"/>
</dbReference>
<dbReference type="InterPro" id="IPR050054">
    <property type="entry name" value="UPRTase/APRTase"/>
</dbReference>
<evidence type="ECO:0000256" key="5">
    <source>
        <dbReference type="ARBA" id="ARBA00022676"/>
    </source>
</evidence>
<evidence type="ECO:0000256" key="2">
    <source>
        <dbReference type="ARBA" id="ARBA00009516"/>
    </source>
</evidence>
<evidence type="ECO:0000256" key="8">
    <source>
        <dbReference type="ARBA" id="ARBA00022842"/>
    </source>
</evidence>
<evidence type="ECO:0000256" key="1">
    <source>
        <dbReference type="ARBA" id="ARBA00005180"/>
    </source>
</evidence>
<feature type="binding site" evidence="11">
    <location>
        <begin position="128"/>
        <end position="136"/>
    </location>
    <ligand>
        <name>5-phospho-alpha-D-ribose 1-diphosphate</name>
        <dbReference type="ChEBI" id="CHEBI:58017"/>
    </ligand>
</feature>
<comment type="activity regulation">
    <text evidence="11">Allosterically activated by GTP.</text>
</comment>
<dbReference type="Pfam" id="PF14681">
    <property type="entry name" value="UPRTase"/>
    <property type="match status" value="1"/>
</dbReference>
<dbReference type="InterPro" id="IPR000836">
    <property type="entry name" value="PRTase_dom"/>
</dbReference>
<reference evidence="13 14" key="1">
    <citation type="submission" date="2023-09" db="EMBL/GenBank/DDBJ databases">
        <authorList>
            <person name="Rey-Velasco X."/>
        </authorList>
    </citation>
    <scope>NUCLEOTIDE SEQUENCE [LARGE SCALE GENOMIC DNA]</scope>
    <source>
        <strain evidence="13 14">F394</strain>
    </source>
</reference>
<dbReference type="EMBL" id="JAVRHT010000005">
    <property type="protein sequence ID" value="MDT0630884.1"/>
    <property type="molecule type" value="Genomic_DNA"/>
</dbReference>
<dbReference type="PANTHER" id="PTHR32315:SF4">
    <property type="entry name" value="URACIL PHOSPHORIBOSYLTRANSFERASE, CHLOROPLASTIC"/>
    <property type="match status" value="1"/>
</dbReference>
<feature type="binding site" evidence="11">
    <location>
        <position position="76"/>
    </location>
    <ligand>
        <name>5-phospho-alpha-D-ribose 1-diphosphate</name>
        <dbReference type="ChEBI" id="CHEBI:58017"/>
    </ligand>
</feature>
<dbReference type="EC" id="2.4.2.9" evidence="3 11"/>
<evidence type="ECO:0000256" key="4">
    <source>
        <dbReference type="ARBA" id="ARBA00022533"/>
    </source>
</evidence>
<feature type="binding site" evidence="11">
    <location>
        <position position="197"/>
    </location>
    <ligand>
        <name>5-phospho-alpha-D-ribose 1-diphosphate</name>
        <dbReference type="ChEBI" id="CHEBI:58017"/>
    </ligand>
</feature>
<gene>
    <name evidence="11 13" type="primary">upp</name>
    <name evidence="13" type="ORF">RM540_03910</name>
</gene>
<keyword evidence="5 11" id="KW-0328">Glycosyltransferase</keyword>
<evidence type="ECO:0000256" key="10">
    <source>
        <dbReference type="ARBA" id="ARBA00031082"/>
    </source>
</evidence>
<keyword evidence="9 11" id="KW-0342">GTP-binding</keyword>
<evidence type="ECO:0000259" key="12">
    <source>
        <dbReference type="Pfam" id="PF14681"/>
    </source>
</evidence>
<accession>A0ABU3BNK5</accession>
<evidence type="ECO:0000256" key="11">
    <source>
        <dbReference type="HAMAP-Rule" id="MF_01218"/>
    </source>
</evidence>
<dbReference type="GO" id="GO:0004845">
    <property type="term" value="F:uracil phosphoribosyltransferase activity"/>
    <property type="evidence" value="ECO:0007669"/>
    <property type="project" value="UniProtKB-EC"/>
</dbReference>
<comment type="caution">
    <text evidence="13">The sequence shown here is derived from an EMBL/GenBank/DDBJ whole genome shotgun (WGS) entry which is preliminary data.</text>
</comment>
<dbReference type="InterPro" id="IPR029057">
    <property type="entry name" value="PRTase-like"/>
</dbReference>
<evidence type="ECO:0000256" key="9">
    <source>
        <dbReference type="ARBA" id="ARBA00023134"/>
    </source>
</evidence>
<dbReference type="Proteomes" id="UP001267426">
    <property type="component" value="Unassembled WGS sequence"/>
</dbReference>
<dbReference type="NCBIfam" id="NF001097">
    <property type="entry name" value="PRK00129.1"/>
    <property type="match status" value="1"/>
</dbReference>
<comment type="pathway">
    <text evidence="1 11">Pyrimidine metabolism; UMP biosynthesis via salvage pathway; UMP from uracil: step 1/1.</text>
</comment>
<name>A0ABU3BNK5_9BACT</name>
<comment type="similarity">
    <text evidence="2 11">Belongs to the UPRTase family.</text>
</comment>
<keyword evidence="6 11" id="KW-0808">Transferase</keyword>
<sequence length="206" mass="22168">MLTVVDHPLLKRALTTLRDRTTPYGAFRRTLADVSSILAYEALRTLPVEPVRVATPLEETEGDRLAREVVVVPVLRAGLGLVDGFVRYVPEARVGHLGMYRDEASHEPVDYYSNVPPQVADARVFVVDPMLATGGSASGALGHLKQRGATDLSFVCLVAAPEGVARLDAEHPDVDVVTAALDRELDADKFIRPGLGDAGDRIFGTA</sequence>
<evidence type="ECO:0000256" key="6">
    <source>
        <dbReference type="ARBA" id="ARBA00022679"/>
    </source>
</evidence>
<comment type="catalytic activity">
    <reaction evidence="11">
        <text>UMP + diphosphate = 5-phospho-alpha-D-ribose 1-diphosphate + uracil</text>
        <dbReference type="Rhea" id="RHEA:13017"/>
        <dbReference type="ChEBI" id="CHEBI:17568"/>
        <dbReference type="ChEBI" id="CHEBI:33019"/>
        <dbReference type="ChEBI" id="CHEBI:57865"/>
        <dbReference type="ChEBI" id="CHEBI:58017"/>
        <dbReference type="EC" id="2.4.2.9"/>
    </reaction>
</comment>
<evidence type="ECO:0000256" key="3">
    <source>
        <dbReference type="ARBA" id="ARBA00011894"/>
    </source>
</evidence>
<feature type="binding site" evidence="11">
    <location>
        <position position="191"/>
    </location>
    <ligand>
        <name>uracil</name>
        <dbReference type="ChEBI" id="CHEBI:17568"/>
    </ligand>
</feature>
<feature type="binding site" evidence="11">
    <location>
        <begin position="196"/>
        <end position="198"/>
    </location>
    <ligand>
        <name>uracil</name>
        <dbReference type="ChEBI" id="CHEBI:17568"/>
    </ligand>
</feature>
<protein>
    <recommendedName>
        <fullName evidence="3 11">Uracil phosphoribosyltransferase</fullName>
        <ecNumber evidence="3 11">2.4.2.9</ecNumber>
    </recommendedName>
    <alternativeName>
        <fullName evidence="10 11">UMP pyrophosphorylase</fullName>
    </alternativeName>
    <alternativeName>
        <fullName evidence="11">UPRTase</fullName>
    </alternativeName>
</protein>
<keyword evidence="8 11" id="KW-0460">Magnesium</keyword>
<dbReference type="InterPro" id="IPR034332">
    <property type="entry name" value="Upp_B"/>
</dbReference>
<dbReference type="SUPFAM" id="SSF53271">
    <property type="entry name" value="PRTase-like"/>
    <property type="match status" value="1"/>
</dbReference>
<feature type="domain" description="Phosphoribosyltransferase" evidence="12">
    <location>
        <begin position="4"/>
        <end position="205"/>
    </location>
</feature>
<keyword evidence="4 11" id="KW-0021">Allosteric enzyme</keyword>
<dbReference type="InterPro" id="IPR005765">
    <property type="entry name" value="UPRT"/>
</dbReference>
<dbReference type="CDD" id="cd06223">
    <property type="entry name" value="PRTases_typeI"/>
    <property type="match status" value="1"/>
</dbReference>
<feature type="binding site" evidence="11">
    <location>
        <position position="101"/>
    </location>
    <ligand>
        <name>5-phospho-alpha-D-ribose 1-diphosphate</name>
        <dbReference type="ChEBI" id="CHEBI:58017"/>
    </ligand>
</feature>
<organism evidence="13 14">
    <name type="scientific">Rubrivirga litoralis</name>
    <dbReference type="NCBI Taxonomy" id="3075598"/>
    <lineage>
        <taxon>Bacteria</taxon>
        <taxon>Pseudomonadati</taxon>
        <taxon>Rhodothermota</taxon>
        <taxon>Rhodothermia</taxon>
        <taxon>Rhodothermales</taxon>
        <taxon>Rubricoccaceae</taxon>
        <taxon>Rubrivirga</taxon>
    </lineage>
</organism>
<keyword evidence="7 11" id="KW-0547">Nucleotide-binding</keyword>